<dbReference type="Pfam" id="PF18149">
    <property type="entry name" value="Helicase_PWI"/>
    <property type="match status" value="1"/>
</dbReference>
<gene>
    <name evidence="7" type="ORF">Ctob_003502</name>
</gene>
<dbReference type="PANTHER" id="PTHR47961:SF4">
    <property type="entry name" value="ACTIVATING SIGNAL COINTEGRATOR 1 COMPLEX SUBUNIT 3"/>
    <property type="match status" value="1"/>
</dbReference>
<keyword evidence="7" id="KW-0687">Ribonucleoprotein</keyword>
<evidence type="ECO:0000256" key="1">
    <source>
        <dbReference type="ARBA" id="ARBA00022741"/>
    </source>
</evidence>
<evidence type="ECO:0000313" key="7">
    <source>
        <dbReference type="EMBL" id="KOO23707.1"/>
    </source>
</evidence>
<dbReference type="PROSITE" id="PS51192">
    <property type="entry name" value="HELICASE_ATP_BIND_1"/>
    <property type="match status" value="1"/>
</dbReference>
<organism evidence="7 8">
    <name type="scientific">Chrysochromulina tobinii</name>
    <dbReference type="NCBI Taxonomy" id="1460289"/>
    <lineage>
        <taxon>Eukaryota</taxon>
        <taxon>Haptista</taxon>
        <taxon>Haptophyta</taxon>
        <taxon>Prymnesiophyceae</taxon>
        <taxon>Prymnesiales</taxon>
        <taxon>Chrysochromulinaceae</taxon>
        <taxon>Chrysochromulina</taxon>
    </lineage>
</organism>
<dbReference type="FunFam" id="3.40.50.300:FF:000102">
    <property type="entry name" value="RNA helicase, activating signal cointegrator 1"/>
    <property type="match status" value="1"/>
</dbReference>
<evidence type="ECO:0000256" key="3">
    <source>
        <dbReference type="ARBA" id="ARBA00022806"/>
    </source>
</evidence>
<dbReference type="GO" id="GO:1990904">
    <property type="term" value="C:ribonucleoprotein complex"/>
    <property type="evidence" value="ECO:0007669"/>
    <property type="project" value="UniProtKB-KW"/>
</dbReference>
<dbReference type="GO" id="GO:0005524">
    <property type="term" value="F:ATP binding"/>
    <property type="evidence" value="ECO:0007669"/>
    <property type="project" value="UniProtKB-KW"/>
</dbReference>
<dbReference type="Gene3D" id="3.40.50.300">
    <property type="entry name" value="P-loop containing nucleotide triphosphate hydrolases"/>
    <property type="match status" value="1"/>
</dbReference>
<keyword evidence="1" id="KW-0547">Nucleotide-binding</keyword>
<dbReference type="InterPro" id="IPR048863">
    <property type="entry name" value="BRR2_plug"/>
</dbReference>
<evidence type="ECO:0000256" key="4">
    <source>
        <dbReference type="ARBA" id="ARBA00022840"/>
    </source>
</evidence>
<keyword evidence="8" id="KW-1185">Reference proteome</keyword>
<dbReference type="InterPro" id="IPR027417">
    <property type="entry name" value="P-loop_NTPase"/>
</dbReference>
<dbReference type="SUPFAM" id="SSF52540">
    <property type="entry name" value="P-loop containing nucleoside triphosphate hydrolases"/>
    <property type="match status" value="1"/>
</dbReference>
<feature type="domain" description="Helicase ATP-binding" evidence="6">
    <location>
        <begin position="432"/>
        <end position="616"/>
    </location>
</feature>
<proteinExistence type="predicted"/>
<dbReference type="Proteomes" id="UP000037460">
    <property type="component" value="Unassembled WGS sequence"/>
</dbReference>
<evidence type="ECO:0000256" key="2">
    <source>
        <dbReference type="ARBA" id="ARBA00022801"/>
    </source>
</evidence>
<dbReference type="OrthoDB" id="5575at2759"/>
<evidence type="ECO:0000313" key="8">
    <source>
        <dbReference type="Proteomes" id="UP000037460"/>
    </source>
</evidence>
<dbReference type="GO" id="GO:0003676">
    <property type="term" value="F:nucleic acid binding"/>
    <property type="evidence" value="ECO:0007669"/>
    <property type="project" value="InterPro"/>
</dbReference>
<evidence type="ECO:0000259" key="6">
    <source>
        <dbReference type="PROSITE" id="PS51192"/>
    </source>
</evidence>
<dbReference type="GO" id="GO:0003678">
    <property type="term" value="F:DNA helicase activity"/>
    <property type="evidence" value="ECO:0007669"/>
    <property type="project" value="TreeGrafter"/>
</dbReference>
<keyword evidence="4" id="KW-0067">ATP-binding</keyword>
<keyword evidence="3 7" id="KW-0347">Helicase</keyword>
<sequence length="656" mass="73345">MADKVQRLRQYEYRANSNLVLTSETARVRNDEPSGEPTSLKEHLEGTRFGDRVYHSKPDLEGAGKKRRSEKGVIEVKRSKKDTETVLGLTDDIDSYRPRSKETRSAYEDLLSTISQQLGDQPHDILRGAADEVLACLKNDSLTDPERKVEVEKLINHLGSEAFASLVQLARGDEVAGADGDGDELPIGSIDAYWLQRECGKYFGDPLVAQRTAVDVLTTLMLPDERECENRLVVLLDYDKFEFIRLLLKHRWKIGCCTRLAQAQSEAERARLLAEFDTHEATAAVVHELASARTQTEEIFTQTKQLEARVRKETAELSRMRAQAEGAGAAAADLLAAMPEPTKARVGTTVLDLDALAFEQGGHLMANKKCALPAGSVRTQRKGYEEVHIPALKPKPFLEGEALVPIDSLPEWAQPAFAGMRTLNRVQSRVCKCALYSAENMLICAPTGAGKTNVAMLTMLHEIGMHRSPTTGAVLLDAFKIVYVAPMKALVQEMVTNFGKRLEAFGITVRELTGDQQLTKQQIAETQLIITTPEKWDIITRKSGDRTYTQLVRLIIIDEIHLLHDHRGPVLESIVARTIRQVETTQEMTRVIGLSATLPNYEDVAAFLRVEPSKGLFHFDNSYRPVPLQQQYIGITEKKAIRRFQLMNEIVYVECL</sequence>
<feature type="region of interest" description="Disordered" evidence="5">
    <location>
        <begin position="52"/>
        <end position="72"/>
    </location>
</feature>
<dbReference type="EMBL" id="JWZX01003165">
    <property type="protein sequence ID" value="KOO23707.1"/>
    <property type="molecule type" value="Genomic_DNA"/>
</dbReference>
<dbReference type="GO" id="GO:0000712">
    <property type="term" value="P:resolution of meiotic recombination intermediates"/>
    <property type="evidence" value="ECO:0007669"/>
    <property type="project" value="TreeGrafter"/>
</dbReference>
<dbReference type="GO" id="GO:0016787">
    <property type="term" value="F:hydrolase activity"/>
    <property type="evidence" value="ECO:0007669"/>
    <property type="project" value="UniProtKB-KW"/>
</dbReference>
<accession>A0A0M0JBG6</accession>
<dbReference type="GO" id="GO:0005634">
    <property type="term" value="C:nucleus"/>
    <property type="evidence" value="ECO:0007669"/>
    <property type="project" value="TreeGrafter"/>
</dbReference>
<comment type="caution">
    <text evidence="7">The sequence shown here is derived from an EMBL/GenBank/DDBJ whole genome shotgun (WGS) entry which is preliminary data.</text>
</comment>
<dbReference type="InterPro" id="IPR014001">
    <property type="entry name" value="Helicase_ATP-bd"/>
</dbReference>
<dbReference type="AlphaFoldDB" id="A0A0M0JBG6"/>
<evidence type="ECO:0000256" key="5">
    <source>
        <dbReference type="SAM" id="MobiDB-lite"/>
    </source>
</evidence>
<protein>
    <submittedName>
        <fullName evidence="7">U5 small nuclear ribonucleoprotein 200 kDa helicase</fullName>
    </submittedName>
</protein>
<name>A0A0M0JBG6_9EUKA</name>
<dbReference type="InterPro" id="IPR050474">
    <property type="entry name" value="Hel308_SKI2-like"/>
</dbReference>
<dbReference type="InterPro" id="IPR011545">
    <property type="entry name" value="DEAD/DEAH_box_helicase_dom"/>
</dbReference>
<dbReference type="CDD" id="cd18019">
    <property type="entry name" value="DEXHc_Brr2_1"/>
    <property type="match status" value="1"/>
</dbReference>
<dbReference type="PANTHER" id="PTHR47961">
    <property type="entry name" value="DNA POLYMERASE THETA, PUTATIVE (AFU_ORTHOLOGUE AFUA_1G05260)-RELATED"/>
    <property type="match status" value="1"/>
</dbReference>
<dbReference type="InterPro" id="IPR041094">
    <property type="entry name" value="Brr2_helicase_PWI"/>
</dbReference>
<reference evidence="8" key="1">
    <citation type="journal article" date="2015" name="PLoS Genet.">
        <title>Genome Sequence and Transcriptome Analyses of Chrysochromulina tobin: Metabolic Tools for Enhanced Algal Fitness in the Prominent Order Prymnesiales (Haptophyceae).</title>
        <authorList>
            <person name="Hovde B.T."/>
            <person name="Deodato C.R."/>
            <person name="Hunsperger H.M."/>
            <person name="Ryken S.A."/>
            <person name="Yost W."/>
            <person name="Jha R.K."/>
            <person name="Patterson J."/>
            <person name="Monnat R.J. Jr."/>
            <person name="Barlow S.B."/>
            <person name="Starkenburg S.R."/>
            <person name="Cattolico R.A."/>
        </authorList>
    </citation>
    <scope>NUCLEOTIDE SEQUENCE</scope>
    <source>
        <strain evidence="8">CCMP291</strain>
    </source>
</reference>
<dbReference type="Pfam" id="PF21188">
    <property type="entry name" value="BRR2_plug"/>
    <property type="match status" value="1"/>
</dbReference>
<keyword evidence="2" id="KW-0378">Hydrolase</keyword>
<dbReference type="SMART" id="SM00487">
    <property type="entry name" value="DEXDc"/>
    <property type="match status" value="1"/>
</dbReference>
<dbReference type="Pfam" id="PF00270">
    <property type="entry name" value="DEAD"/>
    <property type="match status" value="1"/>
</dbReference>